<organism evidence="1 2">
    <name type="scientific">Leersia perrieri</name>
    <dbReference type="NCBI Taxonomy" id="77586"/>
    <lineage>
        <taxon>Eukaryota</taxon>
        <taxon>Viridiplantae</taxon>
        <taxon>Streptophyta</taxon>
        <taxon>Embryophyta</taxon>
        <taxon>Tracheophyta</taxon>
        <taxon>Spermatophyta</taxon>
        <taxon>Magnoliopsida</taxon>
        <taxon>Liliopsida</taxon>
        <taxon>Poales</taxon>
        <taxon>Poaceae</taxon>
        <taxon>BOP clade</taxon>
        <taxon>Oryzoideae</taxon>
        <taxon>Oryzeae</taxon>
        <taxon>Oryzinae</taxon>
        <taxon>Leersia</taxon>
    </lineage>
</organism>
<evidence type="ECO:0000313" key="1">
    <source>
        <dbReference type="EnsemblPlants" id="LPERR06G19640.4"/>
    </source>
</evidence>
<accession>A0A0D9WSW4</accession>
<reference evidence="2" key="2">
    <citation type="submission" date="2013-12" db="EMBL/GenBank/DDBJ databases">
        <authorList>
            <person name="Yu Y."/>
            <person name="Lee S."/>
            <person name="de Baynast K."/>
            <person name="Wissotski M."/>
            <person name="Liu L."/>
            <person name="Talag J."/>
            <person name="Goicoechea J."/>
            <person name="Angelova A."/>
            <person name="Jetty R."/>
            <person name="Kudrna D."/>
            <person name="Golser W."/>
            <person name="Rivera L."/>
            <person name="Zhang J."/>
            <person name="Wing R."/>
        </authorList>
    </citation>
    <scope>NUCLEOTIDE SEQUENCE</scope>
</reference>
<reference evidence="1 2" key="1">
    <citation type="submission" date="2012-08" db="EMBL/GenBank/DDBJ databases">
        <title>Oryza genome evolution.</title>
        <authorList>
            <person name="Wing R.A."/>
        </authorList>
    </citation>
    <scope>NUCLEOTIDE SEQUENCE</scope>
</reference>
<sequence>MTRAPPVTCLRSLLRSFARSSSASASVVSLRINTLPWTEPLVSLLFSREDIYIERESGERGEPCFRFRHASFSSSSRFLGFRDLADLKSNS</sequence>
<proteinExistence type="predicted"/>
<keyword evidence="2" id="KW-1185">Reference proteome</keyword>
<name>A0A0D9WSW4_9ORYZ</name>
<dbReference type="Proteomes" id="UP000032180">
    <property type="component" value="Chromosome 6"/>
</dbReference>
<dbReference type="HOGENOM" id="CLU_2430267_0_0_1"/>
<evidence type="ECO:0000313" key="2">
    <source>
        <dbReference type="Proteomes" id="UP000032180"/>
    </source>
</evidence>
<dbReference type="EnsemblPlants" id="LPERR06G19640.4">
    <property type="protein sequence ID" value="LPERR06G19640.4"/>
    <property type="gene ID" value="LPERR06G19640"/>
</dbReference>
<reference evidence="1" key="3">
    <citation type="submission" date="2015-04" db="UniProtKB">
        <authorList>
            <consortium name="EnsemblPlants"/>
        </authorList>
    </citation>
    <scope>IDENTIFICATION</scope>
</reference>
<dbReference type="AlphaFoldDB" id="A0A0D9WSW4"/>
<protein>
    <submittedName>
        <fullName evidence="1">Uncharacterized protein</fullName>
    </submittedName>
</protein>
<dbReference type="Gramene" id="LPERR06G19640.4">
    <property type="protein sequence ID" value="LPERR06G19640.4"/>
    <property type="gene ID" value="LPERR06G19640"/>
</dbReference>